<name>A0A2G9YXP7_9BACT</name>
<proteinExistence type="inferred from homology"/>
<dbReference type="EMBL" id="PCRP01000004">
    <property type="protein sequence ID" value="PIP24025.1"/>
    <property type="molecule type" value="Genomic_DNA"/>
</dbReference>
<comment type="caution">
    <text evidence="4">The sequence shown here is derived from an EMBL/GenBank/DDBJ whole genome shotgun (WGS) entry which is preliminary data.</text>
</comment>
<comment type="similarity">
    <text evidence="2">Belongs to the acylphosphatase family.</text>
</comment>
<dbReference type="Gene3D" id="3.30.70.100">
    <property type="match status" value="1"/>
</dbReference>
<dbReference type="SUPFAM" id="SSF54975">
    <property type="entry name" value="Acylphosphatase/BLUF domain-like"/>
    <property type="match status" value="1"/>
</dbReference>
<evidence type="ECO:0000256" key="2">
    <source>
        <dbReference type="RuleBase" id="RU004168"/>
    </source>
</evidence>
<sequence length="33" mass="3892">MDENVRFHIFVSGRVQGVFFRENMRKHAISLGI</sequence>
<dbReference type="Proteomes" id="UP000230273">
    <property type="component" value="Unassembled WGS sequence"/>
</dbReference>
<dbReference type="InterPro" id="IPR017968">
    <property type="entry name" value="Acylphosphatase_CS"/>
</dbReference>
<evidence type="ECO:0000313" key="4">
    <source>
        <dbReference type="EMBL" id="PIP24025.1"/>
    </source>
</evidence>
<protein>
    <submittedName>
        <fullName evidence="4">Acylphosphatase</fullName>
    </submittedName>
</protein>
<reference evidence="4 5" key="1">
    <citation type="submission" date="2017-09" db="EMBL/GenBank/DDBJ databases">
        <title>Depth-based differentiation of microbial function through sediment-hosted aquifers and enrichment of novel symbionts in the deep terrestrial subsurface.</title>
        <authorList>
            <person name="Probst A.J."/>
            <person name="Ladd B."/>
            <person name="Jarett J.K."/>
            <person name="Geller-Mcgrath D.E."/>
            <person name="Sieber C.M."/>
            <person name="Emerson J.B."/>
            <person name="Anantharaman K."/>
            <person name="Thomas B.C."/>
            <person name="Malmstrom R."/>
            <person name="Stieglmeier M."/>
            <person name="Klingl A."/>
            <person name="Woyke T."/>
            <person name="Ryan C.M."/>
            <person name="Banfield J.F."/>
        </authorList>
    </citation>
    <scope>NUCLEOTIDE SEQUENCE [LARGE SCALE GENOMIC DNA]</scope>
    <source>
        <strain evidence="4">CG23_combo_of_CG06-09_8_20_14_all_38_19</strain>
    </source>
</reference>
<organism evidence="4 5">
    <name type="scientific">Candidatus Nealsonbacteria bacterium CG23_combo_of_CG06-09_8_20_14_all_38_19</name>
    <dbReference type="NCBI Taxonomy" id="1974721"/>
    <lineage>
        <taxon>Bacteria</taxon>
        <taxon>Candidatus Nealsoniibacteriota</taxon>
    </lineage>
</organism>
<comment type="caution">
    <text evidence="1">Lacks conserved residue(s) required for the propagation of feature annotation.</text>
</comment>
<dbReference type="PROSITE" id="PS00150">
    <property type="entry name" value="ACYLPHOSPHATASE_1"/>
    <property type="match status" value="1"/>
</dbReference>
<evidence type="ECO:0000259" key="3">
    <source>
        <dbReference type="PROSITE" id="PS51160"/>
    </source>
</evidence>
<evidence type="ECO:0000256" key="1">
    <source>
        <dbReference type="PROSITE-ProRule" id="PRU00520"/>
    </source>
</evidence>
<evidence type="ECO:0000313" key="5">
    <source>
        <dbReference type="Proteomes" id="UP000230273"/>
    </source>
</evidence>
<gene>
    <name evidence="4" type="ORF">COX36_00375</name>
</gene>
<feature type="non-terminal residue" evidence="4">
    <location>
        <position position="33"/>
    </location>
</feature>
<dbReference type="PROSITE" id="PS51160">
    <property type="entry name" value="ACYLPHOSPHATASE_3"/>
    <property type="match status" value="1"/>
</dbReference>
<dbReference type="Pfam" id="PF00708">
    <property type="entry name" value="Acylphosphatase"/>
    <property type="match status" value="1"/>
</dbReference>
<dbReference type="InterPro" id="IPR036046">
    <property type="entry name" value="Acylphosphatase-like_dom_sf"/>
</dbReference>
<accession>A0A2G9YXP7</accession>
<feature type="domain" description="Acylphosphatase-like" evidence="3">
    <location>
        <begin position="6"/>
        <end position="33"/>
    </location>
</feature>
<dbReference type="AlphaFoldDB" id="A0A2G9YXP7"/>
<dbReference type="InterPro" id="IPR001792">
    <property type="entry name" value="Acylphosphatase-like_dom"/>
</dbReference>